<dbReference type="STRING" id="1123071.SAMN02745181_2900"/>
<gene>
    <name evidence="1" type="ORF">SAMN02745181_2900</name>
</gene>
<evidence type="ECO:0000313" key="2">
    <source>
        <dbReference type="Proteomes" id="UP000184510"/>
    </source>
</evidence>
<sequence length="223" mass="24215">MLLKALACYMADELLARYGGPDGSINMAEDVMLAAVEAILTAGMSKAGSLAKLMPKLKVLREAIADGRNARKLSKAMDGLDLLDADLGSNAIERSINDIFINPERVWNKKPIQRGIDIEDSLATTDYKDWFRAGQLDDGMFPLVDFQLGDNLVSLKSIDTNGSTWTGRMEKHINDLALGHEVNDAPANMILDIRVQPGGASDAASLIEYGAERGVDVMVSEFK</sequence>
<organism evidence="1 2">
    <name type="scientific">Rubritalea squalenifaciens DSM 18772</name>
    <dbReference type="NCBI Taxonomy" id="1123071"/>
    <lineage>
        <taxon>Bacteria</taxon>
        <taxon>Pseudomonadati</taxon>
        <taxon>Verrucomicrobiota</taxon>
        <taxon>Verrucomicrobiia</taxon>
        <taxon>Verrucomicrobiales</taxon>
        <taxon>Rubritaleaceae</taxon>
        <taxon>Rubritalea</taxon>
    </lineage>
</organism>
<reference evidence="1 2" key="1">
    <citation type="submission" date="2016-11" db="EMBL/GenBank/DDBJ databases">
        <authorList>
            <person name="Jaros S."/>
            <person name="Januszkiewicz K."/>
            <person name="Wedrychowicz H."/>
        </authorList>
    </citation>
    <scope>NUCLEOTIDE SEQUENCE [LARGE SCALE GENOMIC DNA]</scope>
    <source>
        <strain evidence="1 2">DSM 18772</strain>
    </source>
</reference>
<dbReference type="EMBL" id="FQYR01000005">
    <property type="protein sequence ID" value="SHJ96775.1"/>
    <property type="molecule type" value="Genomic_DNA"/>
</dbReference>
<protein>
    <submittedName>
        <fullName evidence="1">Uncharacterized protein</fullName>
    </submittedName>
</protein>
<accession>A0A1M6NM70</accession>
<dbReference type="InParanoid" id="A0A1M6NM70"/>
<dbReference type="RefSeq" id="WP_143184472.1">
    <property type="nucleotide sequence ID" value="NZ_FQYR01000005.1"/>
</dbReference>
<evidence type="ECO:0000313" key="1">
    <source>
        <dbReference type="EMBL" id="SHJ96775.1"/>
    </source>
</evidence>
<keyword evidence="2" id="KW-1185">Reference proteome</keyword>
<dbReference type="OrthoDB" id="5697613at2"/>
<proteinExistence type="predicted"/>
<name>A0A1M6NM70_9BACT</name>
<dbReference type="Proteomes" id="UP000184510">
    <property type="component" value="Unassembled WGS sequence"/>
</dbReference>
<dbReference type="AlphaFoldDB" id="A0A1M6NM70"/>